<feature type="region of interest" description="Disordered" evidence="1">
    <location>
        <begin position="93"/>
        <end position="117"/>
    </location>
</feature>
<dbReference type="InterPro" id="IPR052715">
    <property type="entry name" value="RAYT_transposase"/>
</dbReference>
<dbReference type="RefSeq" id="WP_119279601.1">
    <property type="nucleotide sequence ID" value="NZ_QWLA01000073.1"/>
</dbReference>
<evidence type="ECO:0000313" key="4">
    <source>
        <dbReference type="Proteomes" id="UP000265341"/>
    </source>
</evidence>
<proteinExistence type="predicted"/>
<dbReference type="OrthoDB" id="9794403at2"/>
<dbReference type="PANTHER" id="PTHR36966:SF1">
    <property type="entry name" value="REP-ASSOCIATED TYROSINE TRANSPOSASE"/>
    <property type="match status" value="1"/>
</dbReference>
<comment type="caution">
    <text evidence="3">The sequence shown here is derived from an EMBL/GenBank/DDBJ whole genome shotgun (WGS) entry which is preliminary data.</text>
</comment>
<dbReference type="InterPro" id="IPR002686">
    <property type="entry name" value="Transposase_17"/>
</dbReference>
<dbReference type="AlphaFoldDB" id="A0A399EIV9"/>
<feature type="domain" description="Transposase IS200-like" evidence="2">
    <location>
        <begin position="21"/>
        <end position="176"/>
    </location>
</feature>
<accession>A0A399EIV9</accession>
<keyword evidence="4" id="KW-1185">Reference proteome</keyword>
<protein>
    <recommendedName>
        <fullName evidence="2">Transposase IS200-like domain-containing protein</fullName>
    </recommendedName>
</protein>
<gene>
    <name evidence="3" type="ORF">Mrose_02964</name>
</gene>
<dbReference type="GO" id="GO:0004803">
    <property type="term" value="F:transposase activity"/>
    <property type="evidence" value="ECO:0007669"/>
    <property type="project" value="InterPro"/>
</dbReference>
<dbReference type="PANTHER" id="PTHR36966">
    <property type="entry name" value="REP-ASSOCIATED TYROSINE TRANSPOSASE"/>
    <property type="match status" value="1"/>
</dbReference>
<dbReference type="InterPro" id="IPR036515">
    <property type="entry name" value="Transposase_17_sf"/>
</dbReference>
<evidence type="ECO:0000259" key="2">
    <source>
        <dbReference type="SMART" id="SM01321"/>
    </source>
</evidence>
<dbReference type="EMBL" id="QWLA01000073">
    <property type="protein sequence ID" value="RIH83606.1"/>
    <property type="molecule type" value="Genomic_DNA"/>
</dbReference>
<sequence>MRYDPDRRHRHSIRLKGFDYSSVGAYFVTVCVQGRMGLFGELVDGEMHLSPAGEMVLEVWNQMPEHYPGVGTDAFVVMPNHIHGIIVLKNVAPRGRPDPRGRAGVGGQAQGPAPTGLTLPDVVHRFKTLTTSRYVRGVKELGWPPFDKRLWQRNYYERVIRDEDELRAIREYIVHNPLGQDADEENPYR</sequence>
<evidence type="ECO:0000256" key="1">
    <source>
        <dbReference type="SAM" id="MobiDB-lite"/>
    </source>
</evidence>
<organism evidence="3 4">
    <name type="scientific">Calidithermus roseus</name>
    <dbReference type="NCBI Taxonomy" id="1644118"/>
    <lineage>
        <taxon>Bacteria</taxon>
        <taxon>Thermotogati</taxon>
        <taxon>Deinococcota</taxon>
        <taxon>Deinococci</taxon>
        <taxon>Thermales</taxon>
        <taxon>Thermaceae</taxon>
        <taxon>Calidithermus</taxon>
    </lineage>
</organism>
<dbReference type="SMART" id="SM01321">
    <property type="entry name" value="Y1_Tnp"/>
    <property type="match status" value="1"/>
</dbReference>
<dbReference type="GO" id="GO:0006313">
    <property type="term" value="P:DNA transposition"/>
    <property type="evidence" value="ECO:0007669"/>
    <property type="project" value="InterPro"/>
</dbReference>
<dbReference type="SUPFAM" id="SSF143422">
    <property type="entry name" value="Transposase IS200-like"/>
    <property type="match status" value="1"/>
</dbReference>
<dbReference type="GO" id="GO:0043565">
    <property type="term" value="F:sequence-specific DNA binding"/>
    <property type="evidence" value="ECO:0007669"/>
    <property type="project" value="TreeGrafter"/>
</dbReference>
<dbReference type="Proteomes" id="UP000265341">
    <property type="component" value="Unassembled WGS sequence"/>
</dbReference>
<evidence type="ECO:0000313" key="3">
    <source>
        <dbReference type="EMBL" id="RIH83606.1"/>
    </source>
</evidence>
<reference evidence="3 4" key="1">
    <citation type="submission" date="2018-08" db="EMBL/GenBank/DDBJ databases">
        <title>Meiothermus roseus NBRC 110900 genome sequencing project.</title>
        <authorList>
            <person name="Da Costa M.S."/>
            <person name="Albuquerque L."/>
            <person name="Raposo P."/>
            <person name="Froufe H.J.C."/>
            <person name="Barroso C.S."/>
            <person name="Egas C."/>
        </authorList>
    </citation>
    <scope>NUCLEOTIDE SEQUENCE [LARGE SCALE GENOMIC DNA]</scope>
    <source>
        <strain evidence="3 4">NBRC 110900</strain>
    </source>
</reference>
<name>A0A399EIV9_9DEIN</name>
<dbReference type="Gene3D" id="3.30.70.1290">
    <property type="entry name" value="Transposase IS200-like"/>
    <property type="match status" value="1"/>
</dbReference>